<dbReference type="Gene3D" id="2.60.40.10">
    <property type="entry name" value="Immunoglobulins"/>
    <property type="match status" value="2"/>
</dbReference>
<evidence type="ECO:0000313" key="4">
    <source>
        <dbReference type="Proteomes" id="UP000509750"/>
    </source>
</evidence>
<feature type="region of interest" description="Disordered" evidence="1">
    <location>
        <begin position="72"/>
        <end position="92"/>
    </location>
</feature>
<dbReference type="GeneID" id="56028768"/>
<protein>
    <submittedName>
        <fullName evidence="3">Sialidase</fullName>
    </submittedName>
</protein>
<keyword evidence="2" id="KW-0472">Membrane</keyword>
<dbReference type="OrthoDB" id="56770at2157"/>
<proteinExistence type="predicted"/>
<name>A0A7D5KX04_9EURY</name>
<evidence type="ECO:0000313" key="3">
    <source>
        <dbReference type="EMBL" id="QLG27498.1"/>
    </source>
</evidence>
<dbReference type="EMBL" id="CP058529">
    <property type="protein sequence ID" value="QLG27498.1"/>
    <property type="molecule type" value="Genomic_DNA"/>
</dbReference>
<dbReference type="RefSeq" id="WP_179169073.1">
    <property type="nucleotide sequence ID" value="NZ_CP058529.1"/>
</dbReference>
<feature type="transmembrane region" description="Helical" evidence="2">
    <location>
        <begin position="482"/>
        <end position="504"/>
    </location>
</feature>
<dbReference type="PANTHER" id="PTHR35902">
    <property type="entry name" value="S-LAYER DOMAIN-LIKE PROTEIN-RELATED"/>
    <property type="match status" value="1"/>
</dbReference>
<evidence type="ECO:0000256" key="1">
    <source>
        <dbReference type="SAM" id="MobiDB-lite"/>
    </source>
</evidence>
<sequence>MSRRFLVLSLVVMLVTVPIAASAVDARFETSVPEPTLQPGTTQELTFQLTNDAEDPDDRADTAGDVEVTVRGGDTPISVRSGPRSLGTMQDGAPQSVTVTVNVPANISAGTYDLPVTVDYVDDTDDRETTTVTVPVRIEERARFVVEDVDANVPVDGSGTVTVDVTNAGEETASNAVLTFESANADVTFSESASTRRFVGEWEPNETKSVEVDATVADSAETREYAVDMTAQYDDVDGIATSSRTHSFGLTPLSEQTFDVEDVESSLRVGDDGTLSGTVTNTGERTARNVVVLLETSNPNLSPLETEVAVGSLEAGGSAEFDFDVEVADAAEAGTRQFGLSMQYRDDEGTQRTTDTTDVRVDVAEKRDEFVVDPVDAEFAPGSGGELRIELTNNRDTAVTDVSAKLFADAPLSSADDEAFVSELGPGETRTITFDLSVGGSALEKTYPLSMDFQYVTADGDTRISDAYKVPVTVNDTDSGGLPLPVLGGVALLLVLLGAGTYYYRR</sequence>
<dbReference type="InterPro" id="IPR013783">
    <property type="entry name" value="Ig-like_fold"/>
</dbReference>
<dbReference type="PANTHER" id="PTHR35902:SF3">
    <property type="entry name" value="NPCBM-ASSOCIATED, NEW3 DOMAIN OF ALPHA-GALACTOSIDASE"/>
    <property type="match status" value="1"/>
</dbReference>
<evidence type="ECO:0000256" key="2">
    <source>
        <dbReference type="SAM" id="Phobius"/>
    </source>
</evidence>
<accession>A0A7D5KX04</accession>
<reference evidence="3 4" key="1">
    <citation type="submission" date="2020-07" db="EMBL/GenBank/DDBJ databases">
        <title>Gai3-2, isolated from salt lake.</title>
        <authorList>
            <person name="Cui H."/>
            <person name="Shi X."/>
        </authorList>
    </citation>
    <scope>NUCLEOTIDE SEQUENCE [LARGE SCALE GENOMIC DNA]</scope>
    <source>
        <strain evidence="3 4">Gai3-2</strain>
    </source>
</reference>
<organism evidence="3 4">
    <name type="scientific">Halorarum halophilum</name>
    <dbReference type="NCBI Taxonomy" id="2743090"/>
    <lineage>
        <taxon>Archaea</taxon>
        <taxon>Methanobacteriati</taxon>
        <taxon>Methanobacteriota</taxon>
        <taxon>Stenosarchaea group</taxon>
        <taxon>Halobacteria</taxon>
        <taxon>Halobacteriales</taxon>
        <taxon>Haloferacaceae</taxon>
        <taxon>Halorarum</taxon>
    </lineage>
</organism>
<keyword evidence="4" id="KW-1185">Reference proteome</keyword>
<keyword evidence="2" id="KW-0812">Transmembrane</keyword>
<dbReference type="Proteomes" id="UP000509750">
    <property type="component" value="Chromosome"/>
</dbReference>
<keyword evidence="2" id="KW-1133">Transmembrane helix</keyword>
<dbReference type="AlphaFoldDB" id="A0A7D5KX04"/>
<gene>
    <name evidence="3" type="ORF">HUG10_08005</name>
</gene>
<dbReference type="KEGG" id="halg:HUG10_08005"/>